<dbReference type="EMBL" id="BQKB01000029">
    <property type="protein sequence ID" value="GJM53202.1"/>
    <property type="molecule type" value="Genomic_DNA"/>
</dbReference>
<name>A0AAV5AZD8_9FLAO</name>
<dbReference type="Pfam" id="PF09527">
    <property type="entry name" value="ATPase_gene1"/>
    <property type="match status" value="1"/>
</dbReference>
<keyword evidence="1" id="KW-0472">Membrane</keyword>
<evidence type="ECO:0000313" key="5">
    <source>
        <dbReference type="Proteomes" id="UP001208692"/>
    </source>
</evidence>
<reference evidence="2 5" key="1">
    <citation type="submission" date="2021-11" db="EMBL/GenBank/DDBJ databases">
        <title>Draft genome sequence of Capnocytophaga sp. strain KC07075 isolated from cat oral cavity.</title>
        <authorList>
            <person name="Suzuki M."/>
            <person name="Imaoka K."/>
            <person name="Kimura M."/>
            <person name="Morikawa S."/>
            <person name="Maeda K."/>
        </authorList>
    </citation>
    <scope>NUCLEOTIDE SEQUENCE</scope>
    <source>
        <strain evidence="2">KC07075</strain>
        <strain evidence="3 5">KC07079</strain>
    </source>
</reference>
<keyword evidence="5" id="KW-1185">Reference proteome</keyword>
<accession>A0AAV5AZD8</accession>
<evidence type="ECO:0000313" key="2">
    <source>
        <dbReference type="EMBL" id="GJM50523.1"/>
    </source>
</evidence>
<evidence type="ECO:0000313" key="3">
    <source>
        <dbReference type="EMBL" id="GJM53202.1"/>
    </source>
</evidence>
<protein>
    <recommendedName>
        <fullName evidence="6">F0F1-ATPase subunit</fullName>
    </recommendedName>
</protein>
<comment type="caution">
    <text evidence="2">The sequence shown here is derived from an EMBL/GenBank/DDBJ whole genome shotgun (WGS) entry which is preliminary data.</text>
</comment>
<gene>
    <name evidence="2" type="ORF">RCZ15_14960</name>
    <name evidence="3" type="ORF">RCZ16_15190</name>
</gene>
<dbReference type="AlphaFoldDB" id="A0AAV5AZD8"/>
<evidence type="ECO:0008006" key="6">
    <source>
        <dbReference type="Google" id="ProtNLM"/>
    </source>
</evidence>
<dbReference type="InterPro" id="IPR032820">
    <property type="entry name" value="ATPase_put"/>
</dbReference>
<feature type="transmembrane region" description="Helical" evidence="1">
    <location>
        <begin position="12"/>
        <end position="32"/>
    </location>
</feature>
<sequence>MKKQINNWIKFSQIGLQMAITIALCAYLGDWLDKKYPVLAPWGIVGISLFGVFASLYNVIKQVEKMDN</sequence>
<evidence type="ECO:0000256" key="1">
    <source>
        <dbReference type="SAM" id="Phobius"/>
    </source>
</evidence>
<dbReference type="Proteomes" id="UP001208692">
    <property type="component" value="Unassembled WGS sequence"/>
</dbReference>
<keyword evidence="1" id="KW-1133">Transmembrane helix</keyword>
<feature type="transmembrane region" description="Helical" evidence="1">
    <location>
        <begin position="38"/>
        <end position="60"/>
    </location>
</feature>
<dbReference type="EMBL" id="BQKA01000029">
    <property type="protein sequence ID" value="GJM50523.1"/>
    <property type="molecule type" value="Genomic_DNA"/>
</dbReference>
<proteinExistence type="predicted"/>
<keyword evidence="1" id="KW-0812">Transmembrane</keyword>
<organism evidence="2 4">
    <name type="scientific">Capnocytophaga catalasegens</name>
    <dbReference type="NCBI Taxonomy" id="1004260"/>
    <lineage>
        <taxon>Bacteria</taxon>
        <taxon>Pseudomonadati</taxon>
        <taxon>Bacteroidota</taxon>
        <taxon>Flavobacteriia</taxon>
        <taxon>Flavobacteriales</taxon>
        <taxon>Flavobacteriaceae</taxon>
        <taxon>Capnocytophaga</taxon>
    </lineage>
</organism>
<evidence type="ECO:0000313" key="4">
    <source>
        <dbReference type="Proteomes" id="UP001207736"/>
    </source>
</evidence>
<dbReference type="Proteomes" id="UP001207736">
    <property type="component" value="Unassembled WGS sequence"/>
</dbReference>